<protein>
    <submittedName>
        <fullName evidence="5">DEAD/DEAH box helicase</fullName>
    </submittedName>
</protein>
<feature type="domain" description="Helicase C-terminal" evidence="3">
    <location>
        <begin position="501"/>
        <end position="652"/>
    </location>
</feature>
<dbReference type="InterPro" id="IPR049730">
    <property type="entry name" value="SNF2/RAD54-like_C"/>
</dbReference>
<keyword evidence="1" id="KW-0378">Hydrolase</keyword>
<dbReference type="GO" id="GO:0016787">
    <property type="term" value="F:hydrolase activity"/>
    <property type="evidence" value="ECO:0007669"/>
    <property type="project" value="UniProtKB-KW"/>
</dbReference>
<sequence>MARFNIGDSVIYVNSNEKGIVTEVSPPARGRQLYRVSIHNEIKNCLESNLIPDTDLSDPFQRLRKGIFGSFLDFSRINTSFKIHNTSNNTISSLKASNTIFKAYQFKPLLKFLNSENHRILVADEVGLGKTIEAGHIMLELMARRELKNALIVCPKSLQEKWQMELREKFNFSFKIYDSSKDLISDIKERSGAIKAIVNYEKIRLPREIESKKHTKSQNLFEVIDEKNLKFDFILCDEAHRLRNHTTQTFRGAKKIMETANAVVFLTATPIMISEQNLFNLLQLLDEHKYTEYSTFQNEIVVNAPFVKALTQLNSQVLFSTILKDLEDSEVSLYYSSGEEYRVEWRKRSCIKDLFDGIPLYQKIVSDLKTKDDSPETRVQLQFDISDMSELNKIFSRTRKKEVTQDWSQAVREPHTLIVELFPEERIEFDAIIENYIDEKTYMDEYGNERMTQGGALGLVQKKRQVASSVYGYLNKVEDLDNNLDNYGSLRDAKFEELLKIIKQVVYKENKKLIVFAIFKKTLKYLNIRLKSEGIQSAIIHGGIDERTSEIEKFKFDDNVQVLLSSEVGSEGLDMQFCDALVNYDLPWNPMVVEQRIGRIDRFGQKASIVNIYNLVVKDSIQEDIYTRLLDRIGIFRGCIGDLEAILDKDLDRSENIGVRNIREWFKSLEKELYCTEISKEHRKEKIDAIERAIITEQKNLESISEGLTDTLTNDIYFKNEIENIQNNHRYVTEEELVNYVKILIRSKLTTCQLEILDEAELTYNLILPKSSPRVLINFLNEFQPQDSESIISFKRFINSIRERNSLKITFSQDVGYSNSNIIRINAYHPIIIAALQFFESQDLKADNTFQFALDKEVLKNNIEKGDYYLAIYSTTTIKKWYNREQKTELLLPILYDVHKGKVINDKNISEQFLGESQLYATANSSGLKIPDDLISELEYIFAEEIEFMESKNLQEQKMRLETHKKMQIQRKSEFYDNKINRQKNIIENSEYRLKTTFNQKERKNIESILPAQRKVLSNFEEEKDNVLRELNASEILSKSPQLLSLNHITVY</sequence>
<dbReference type="SMART" id="SM00487">
    <property type="entry name" value="DEXDc"/>
    <property type="match status" value="1"/>
</dbReference>
<dbReference type="InterPro" id="IPR038718">
    <property type="entry name" value="SNF2-like_sf"/>
</dbReference>
<reference evidence="5 7" key="2">
    <citation type="submission" date="2019-07" db="EMBL/GenBank/DDBJ databases">
        <title>Draft genome of two Muricauda strains isolated from deep sea.</title>
        <authorList>
            <person name="Sun C."/>
        </authorList>
    </citation>
    <scope>NUCLEOTIDE SEQUENCE [LARGE SCALE GENOMIC DNA]</scope>
    <source>
        <strain evidence="5 7">NH166</strain>
    </source>
</reference>
<keyword evidence="5" id="KW-0547">Nucleotide-binding</keyword>
<keyword evidence="5" id="KW-0347">Helicase</keyword>
<dbReference type="PROSITE" id="PS51192">
    <property type="entry name" value="HELICASE_ATP_BIND_1"/>
    <property type="match status" value="1"/>
</dbReference>
<organism evidence="4 6">
    <name type="scientific">Flagellimonas aequoris</name>
    <dbReference type="NCBI Taxonomy" id="2306997"/>
    <lineage>
        <taxon>Bacteria</taxon>
        <taxon>Pseudomonadati</taxon>
        <taxon>Bacteroidota</taxon>
        <taxon>Flavobacteriia</taxon>
        <taxon>Flavobacteriales</taxon>
        <taxon>Flavobacteriaceae</taxon>
        <taxon>Flagellimonas</taxon>
    </lineage>
</organism>
<dbReference type="InterPro" id="IPR014001">
    <property type="entry name" value="Helicase_ATP-bd"/>
</dbReference>
<name>A0A418NC57_9FLAO</name>
<evidence type="ECO:0000259" key="3">
    <source>
        <dbReference type="PROSITE" id="PS51194"/>
    </source>
</evidence>
<proteinExistence type="predicted"/>
<dbReference type="AlphaFoldDB" id="A0A418NC57"/>
<comment type="caution">
    <text evidence="4">The sequence shown here is derived from an EMBL/GenBank/DDBJ whole genome shotgun (WGS) entry which is preliminary data.</text>
</comment>
<dbReference type="GO" id="GO:0005524">
    <property type="term" value="F:ATP binding"/>
    <property type="evidence" value="ECO:0007669"/>
    <property type="project" value="InterPro"/>
</dbReference>
<dbReference type="OrthoDB" id="9814088at2"/>
<dbReference type="Gene3D" id="3.40.50.300">
    <property type="entry name" value="P-loop containing nucleotide triphosphate hydrolases"/>
    <property type="match status" value="1"/>
</dbReference>
<keyword evidence="5" id="KW-0067">ATP-binding</keyword>
<evidence type="ECO:0000313" key="5">
    <source>
        <dbReference type="EMBL" id="TXK07330.1"/>
    </source>
</evidence>
<evidence type="ECO:0000313" key="7">
    <source>
        <dbReference type="Proteomes" id="UP000321528"/>
    </source>
</evidence>
<evidence type="ECO:0000256" key="1">
    <source>
        <dbReference type="ARBA" id="ARBA00022801"/>
    </source>
</evidence>
<evidence type="ECO:0000259" key="2">
    <source>
        <dbReference type="PROSITE" id="PS51192"/>
    </source>
</evidence>
<evidence type="ECO:0000313" key="4">
    <source>
        <dbReference type="EMBL" id="RIV73647.1"/>
    </source>
</evidence>
<dbReference type="PANTHER" id="PTHR45766:SF6">
    <property type="entry name" value="SWI_SNF-RELATED MATRIX-ASSOCIATED ACTIN-DEPENDENT REGULATOR OF CHROMATIN SUBFAMILY A-LIKE PROTEIN 1"/>
    <property type="match status" value="1"/>
</dbReference>
<keyword evidence="7" id="KW-1185">Reference proteome</keyword>
<dbReference type="PROSITE" id="PS51194">
    <property type="entry name" value="HELICASE_CTER"/>
    <property type="match status" value="1"/>
</dbReference>
<dbReference type="Proteomes" id="UP000284189">
    <property type="component" value="Unassembled WGS sequence"/>
</dbReference>
<dbReference type="SMART" id="SM00490">
    <property type="entry name" value="HELICc"/>
    <property type="match status" value="1"/>
</dbReference>
<accession>A0A418NC57</accession>
<dbReference type="InterPro" id="IPR027417">
    <property type="entry name" value="P-loop_NTPase"/>
</dbReference>
<dbReference type="GO" id="GO:0004386">
    <property type="term" value="F:helicase activity"/>
    <property type="evidence" value="ECO:0007669"/>
    <property type="project" value="UniProtKB-KW"/>
</dbReference>
<dbReference type="Pfam" id="PF00176">
    <property type="entry name" value="SNF2-rel_dom"/>
    <property type="match status" value="1"/>
</dbReference>
<dbReference type="SUPFAM" id="SSF52540">
    <property type="entry name" value="P-loop containing nucleoside triphosphate hydrolases"/>
    <property type="match status" value="2"/>
</dbReference>
<dbReference type="Gene3D" id="3.40.50.10810">
    <property type="entry name" value="Tandem AAA-ATPase domain"/>
    <property type="match status" value="1"/>
</dbReference>
<dbReference type="EMBL" id="VNWL01000007">
    <property type="protein sequence ID" value="TXK07330.1"/>
    <property type="molecule type" value="Genomic_DNA"/>
</dbReference>
<dbReference type="EMBL" id="QXFJ01000008">
    <property type="protein sequence ID" value="RIV73647.1"/>
    <property type="molecule type" value="Genomic_DNA"/>
</dbReference>
<dbReference type="InterPro" id="IPR001650">
    <property type="entry name" value="Helicase_C-like"/>
</dbReference>
<dbReference type="InterPro" id="IPR000330">
    <property type="entry name" value="SNF2_N"/>
</dbReference>
<dbReference type="CDD" id="cd18793">
    <property type="entry name" value="SF2_C_SNF"/>
    <property type="match status" value="1"/>
</dbReference>
<dbReference type="PANTHER" id="PTHR45766">
    <property type="entry name" value="DNA ANNEALING HELICASE AND ENDONUCLEASE ZRANB3 FAMILY MEMBER"/>
    <property type="match status" value="1"/>
</dbReference>
<dbReference type="Proteomes" id="UP000321528">
    <property type="component" value="Unassembled WGS sequence"/>
</dbReference>
<dbReference type="Pfam" id="PF00271">
    <property type="entry name" value="Helicase_C"/>
    <property type="match status" value="1"/>
</dbReference>
<evidence type="ECO:0000313" key="6">
    <source>
        <dbReference type="Proteomes" id="UP000284189"/>
    </source>
</evidence>
<dbReference type="RefSeq" id="WP_119638437.1">
    <property type="nucleotide sequence ID" value="NZ_QXFJ01000008.1"/>
</dbReference>
<feature type="domain" description="Helicase ATP-binding" evidence="2">
    <location>
        <begin position="111"/>
        <end position="288"/>
    </location>
</feature>
<reference evidence="4 6" key="1">
    <citation type="submission" date="2018-08" db="EMBL/GenBank/DDBJ databases">
        <title>Proposal of Muricauda 72 sp.nov. and Muricauda NH166 sp.nov., isolated from seawater.</title>
        <authorList>
            <person name="Cheng H."/>
            <person name="Wu Y.-H."/>
            <person name="Guo L.-L."/>
            <person name="Xu X.-W."/>
        </authorList>
    </citation>
    <scope>NUCLEOTIDE SEQUENCE [LARGE SCALE GENOMIC DNA]</scope>
    <source>
        <strain evidence="4 6">NH166</strain>
    </source>
</reference>
<gene>
    <name evidence="4" type="ORF">D2U88_01000</name>
    <name evidence="5" type="ORF">FQ019_00985</name>
</gene>